<evidence type="ECO:0000313" key="6">
    <source>
        <dbReference type="Proteomes" id="UP000294682"/>
    </source>
</evidence>
<dbReference type="Pfam" id="PF00364">
    <property type="entry name" value="Biotin_lipoyl"/>
    <property type="match status" value="1"/>
</dbReference>
<dbReference type="SUPFAM" id="SSF51230">
    <property type="entry name" value="Single hybrid motif"/>
    <property type="match status" value="1"/>
</dbReference>
<evidence type="ECO:0000256" key="3">
    <source>
        <dbReference type="RuleBase" id="RU364072"/>
    </source>
</evidence>
<keyword evidence="3" id="KW-0275">Fatty acid biosynthesis</keyword>
<comment type="function">
    <text evidence="3">This protein is a component of the acetyl coenzyme A carboxylase complex; first, biotin carboxylase catalyzes the carboxylation of the carrier protein and then the transcarboxylase transfers the carboxyl group to form malonyl-CoA.</text>
</comment>
<dbReference type="PRINTS" id="PR01071">
    <property type="entry name" value="ACOABIOTINCC"/>
</dbReference>
<dbReference type="PANTHER" id="PTHR45266">
    <property type="entry name" value="OXALOACETATE DECARBOXYLASE ALPHA CHAIN"/>
    <property type="match status" value="1"/>
</dbReference>
<dbReference type="InterPro" id="IPR050709">
    <property type="entry name" value="Biotin_Carboxyl_Carrier/Decarb"/>
</dbReference>
<organism evidence="5 6">
    <name type="scientific">Harryflintia acetispora</name>
    <dbReference type="NCBI Taxonomy" id="1849041"/>
    <lineage>
        <taxon>Bacteria</taxon>
        <taxon>Bacillati</taxon>
        <taxon>Bacillota</taxon>
        <taxon>Clostridia</taxon>
        <taxon>Eubacteriales</taxon>
        <taxon>Oscillospiraceae</taxon>
        <taxon>Harryflintia</taxon>
    </lineage>
</organism>
<keyword evidence="3" id="KW-0276">Fatty acid metabolism</keyword>
<keyword evidence="3" id="KW-0443">Lipid metabolism</keyword>
<dbReference type="AlphaFoldDB" id="A0A9X8UJN4"/>
<evidence type="ECO:0000313" key="5">
    <source>
        <dbReference type="EMBL" id="TCL43969.1"/>
    </source>
</evidence>
<comment type="pathway">
    <text evidence="3">Lipid metabolism; fatty acid biosynthesis.</text>
</comment>
<accession>A0A9X8UJN4</accession>
<keyword evidence="6" id="KW-1185">Reference proteome</keyword>
<dbReference type="PROSITE" id="PS50968">
    <property type="entry name" value="BIOTINYL_LIPOYL"/>
    <property type="match status" value="1"/>
</dbReference>
<comment type="caution">
    <text evidence="5">The sequence shown here is derived from an EMBL/GenBank/DDBJ whole genome shotgun (WGS) entry which is preliminary data.</text>
</comment>
<evidence type="ECO:0000259" key="4">
    <source>
        <dbReference type="PROSITE" id="PS50968"/>
    </source>
</evidence>
<evidence type="ECO:0000256" key="2">
    <source>
        <dbReference type="ARBA" id="ARBA00023267"/>
    </source>
</evidence>
<dbReference type="PANTHER" id="PTHR45266:SF3">
    <property type="entry name" value="OXALOACETATE DECARBOXYLASE ALPHA CHAIN"/>
    <property type="match status" value="1"/>
</dbReference>
<dbReference type="EMBL" id="SLUK01000003">
    <property type="protein sequence ID" value="TCL43969.1"/>
    <property type="molecule type" value="Genomic_DNA"/>
</dbReference>
<dbReference type="Proteomes" id="UP000294682">
    <property type="component" value="Unassembled WGS sequence"/>
</dbReference>
<keyword evidence="2 3" id="KW-0092">Biotin</keyword>
<dbReference type="GO" id="GO:0006633">
    <property type="term" value="P:fatty acid biosynthetic process"/>
    <property type="evidence" value="ECO:0007669"/>
    <property type="project" value="UniProtKB-KW"/>
</dbReference>
<dbReference type="RefSeq" id="WP_079698843.1">
    <property type="nucleotide sequence ID" value="NZ_JADNAH010000043.1"/>
</dbReference>
<dbReference type="GO" id="GO:0009317">
    <property type="term" value="C:acetyl-CoA carboxylase complex"/>
    <property type="evidence" value="ECO:0007669"/>
    <property type="project" value="InterPro"/>
</dbReference>
<dbReference type="GO" id="GO:0003989">
    <property type="term" value="F:acetyl-CoA carboxylase activity"/>
    <property type="evidence" value="ECO:0007669"/>
    <property type="project" value="InterPro"/>
</dbReference>
<dbReference type="Gene3D" id="2.40.50.100">
    <property type="match status" value="1"/>
</dbReference>
<dbReference type="NCBIfam" id="TIGR00531">
    <property type="entry name" value="BCCP"/>
    <property type="match status" value="1"/>
</dbReference>
<name>A0A9X8UJN4_9FIRM</name>
<keyword evidence="3" id="KW-0444">Lipid biosynthesis</keyword>
<dbReference type="CDD" id="cd06850">
    <property type="entry name" value="biotinyl_domain"/>
    <property type="match status" value="1"/>
</dbReference>
<proteinExistence type="predicted"/>
<dbReference type="InterPro" id="IPR000089">
    <property type="entry name" value="Biotin_lipoyl"/>
</dbReference>
<evidence type="ECO:0000256" key="1">
    <source>
        <dbReference type="ARBA" id="ARBA00017562"/>
    </source>
</evidence>
<gene>
    <name evidence="5" type="ORF">EDD78_1036</name>
</gene>
<sequence>MSYSVQEIKELIKAFADNSLTRLEIGEGEYSLKLRRECGETFVSVPAPAAAAAAQPVPEAEPQAAAGDEGSYVTSPIVGTFYAAPAPDQAPFVQAGSVVHKGDVLFIIESMKLMNEVTSECDGVVAEVLLESGTPVEYGQRILRME</sequence>
<dbReference type="InterPro" id="IPR001249">
    <property type="entry name" value="AcCoA_biotinCC"/>
</dbReference>
<protein>
    <recommendedName>
        <fullName evidence="1 3">Biotin carboxyl carrier protein of acetyl-CoA carboxylase</fullName>
    </recommendedName>
</protein>
<feature type="domain" description="Lipoyl-binding" evidence="4">
    <location>
        <begin position="70"/>
        <end position="146"/>
    </location>
</feature>
<dbReference type="InterPro" id="IPR011053">
    <property type="entry name" value="Single_hybrid_motif"/>
</dbReference>
<reference evidence="5 6" key="1">
    <citation type="submission" date="2019-03" db="EMBL/GenBank/DDBJ databases">
        <title>Genomic Encyclopedia of Type Strains, Phase IV (KMG-IV): sequencing the most valuable type-strain genomes for metagenomic binning, comparative biology and taxonomic classification.</title>
        <authorList>
            <person name="Goeker M."/>
        </authorList>
    </citation>
    <scope>NUCLEOTIDE SEQUENCE [LARGE SCALE GENOMIC DNA]</scope>
    <source>
        <strain evidence="5 6">DSM 100433</strain>
    </source>
</reference>
<dbReference type="OrthoDB" id="9811735at2"/>